<dbReference type="PROSITE" id="PS00194">
    <property type="entry name" value="THIOREDOXIN_1"/>
    <property type="match status" value="1"/>
</dbReference>
<dbReference type="PRINTS" id="PR00421">
    <property type="entry name" value="THIOREDOXIN"/>
</dbReference>
<name>A0A843UA90_COLES</name>
<evidence type="ECO:0000256" key="2">
    <source>
        <dbReference type="ARBA" id="ARBA00004319"/>
    </source>
</evidence>
<evidence type="ECO:0000256" key="4">
    <source>
        <dbReference type="ARBA" id="ARBA00012723"/>
    </source>
</evidence>
<evidence type="ECO:0000256" key="5">
    <source>
        <dbReference type="ARBA" id="ARBA00022824"/>
    </source>
</evidence>
<accession>A0A843UA90</accession>
<evidence type="ECO:0000256" key="7">
    <source>
        <dbReference type="ARBA" id="ARBA00023284"/>
    </source>
</evidence>
<dbReference type="OrthoDB" id="427280at2759"/>
<keyword evidence="7" id="KW-0676">Redox-active center</keyword>
<evidence type="ECO:0000256" key="1">
    <source>
        <dbReference type="ARBA" id="ARBA00001182"/>
    </source>
</evidence>
<evidence type="ECO:0000256" key="3">
    <source>
        <dbReference type="ARBA" id="ARBA00006347"/>
    </source>
</evidence>
<dbReference type="Proteomes" id="UP000652761">
    <property type="component" value="Unassembled WGS sequence"/>
</dbReference>
<comment type="subcellular location">
    <subcellularLocation>
        <location evidence="2">Endoplasmic reticulum lumen</location>
    </subcellularLocation>
</comment>
<gene>
    <name evidence="9" type="ORF">Taro_014912</name>
</gene>
<dbReference type="AlphaFoldDB" id="A0A843UA90"/>
<dbReference type="InterPro" id="IPR017937">
    <property type="entry name" value="Thioredoxin_CS"/>
</dbReference>
<dbReference type="PANTHER" id="PTHR18929">
    <property type="entry name" value="PROTEIN DISULFIDE ISOMERASE"/>
    <property type="match status" value="1"/>
</dbReference>
<dbReference type="InterPro" id="IPR036249">
    <property type="entry name" value="Thioredoxin-like_sf"/>
</dbReference>
<organism evidence="9 10">
    <name type="scientific">Colocasia esculenta</name>
    <name type="common">Wild taro</name>
    <name type="synonym">Arum esculentum</name>
    <dbReference type="NCBI Taxonomy" id="4460"/>
    <lineage>
        <taxon>Eukaryota</taxon>
        <taxon>Viridiplantae</taxon>
        <taxon>Streptophyta</taxon>
        <taxon>Embryophyta</taxon>
        <taxon>Tracheophyta</taxon>
        <taxon>Spermatophyta</taxon>
        <taxon>Magnoliopsida</taxon>
        <taxon>Liliopsida</taxon>
        <taxon>Araceae</taxon>
        <taxon>Aroideae</taxon>
        <taxon>Colocasieae</taxon>
        <taxon>Colocasia</taxon>
    </lineage>
</organism>
<dbReference type="InterPro" id="IPR013766">
    <property type="entry name" value="Thioredoxin_domain"/>
</dbReference>
<dbReference type="GO" id="GO:0003756">
    <property type="term" value="F:protein disulfide isomerase activity"/>
    <property type="evidence" value="ECO:0007669"/>
    <property type="project" value="UniProtKB-EC"/>
</dbReference>
<dbReference type="CDD" id="cd02982">
    <property type="entry name" value="PDI_b'_family"/>
    <property type="match status" value="1"/>
</dbReference>
<evidence type="ECO:0000259" key="8">
    <source>
        <dbReference type="PROSITE" id="PS51352"/>
    </source>
</evidence>
<protein>
    <recommendedName>
        <fullName evidence="4">protein disulfide-isomerase</fullName>
        <ecNumber evidence="4">5.3.4.1</ecNumber>
    </recommendedName>
</protein>
<evidence type="ECO:0000256" key="6">
    <source>
        <dbReference type="ARBA" id="ARBA00023235"/>
    </source>
</evidence>
<dbReference type="GO" id="GO:0006457">
    <property type="term" value="P:protein folding"/>
    <property type="evidence" value="ECO:0007669"/>
    <property type="project" value="TreeGrafter"/>
</dbReference>
<sequence length="259" mass="28881">MFFLDFSGENFEAFKSAYHDIARNSKGKKISFLMGDLNASERAFEVIFFGLKNDQAPLIIVQTSTGKKKFLKTNVEPTHIAAWIKDYLGGNVQPYRRSEPIPEVNNEPVKVVVGDSFNDIVSGSGKNAKFQPPWVVHEFLGAGSTQIGRYDICSYVAVFLIEFYAPWCGHCKKLEPILDEVAISLQSDSNVVIAKLDATANDVPSDDFEIRGFPTLYFRTPSGKLAKYEGERTKEGIIAFIQENRDPAAVEAKPVKDEL</sequence>
<dbReference type="GO" id="GO:0034976">
    <property type="term" value="P:response to endoplasmic reticulum stress"/>
    <property type="evidence" value="ECO:0007669"/>
    <property type="project" value="TreeGrafter"/>
</dbReference>
<evidence type="ECO:0000313" key="9">
    <source>
        <dbReference type="EMBL" id="MQL82452.1"/>
    </source>
</evidence>
<feature type="domain" description="Thioredoxin" evidence="8">
    <location>
        <begin position="111"/>
        <end position="246"/>
    </location>
</feature>
<dbReference type="PROSITE" id="PS51352">
    <property type="entry name" value="THIOREDOXIN_2"/>
    <property type="match status" value="1"/>
</dbReference>
<dbReference type="GO" id="GO:0005788">
    <property type="term" value="C:endoplasmic reticulum lumen"/>
    <property type="evidence" value="ECO:0007669"/>
    <property type="project" value="UniProtKB-SubCell"/>
</dbReference>
<dbReference type="Pfam" id="PF00085">
    <property type="entry name" value="Thioredoxin"/>
    <property type="match status" value="1"/>
</dbReference>
<keyword evidence="6" id="KW-0413">Isomerase</keyword>
<comment type="catalytic activity">
    <reaction evidence="1">
        <text>Catalyzes the rearrangement of -S-S- bonds in proteins.</text>
        <dbReference type="EC" id="5.3.4.1"/>
    </reaction>
</comment>
<dbReference type="Gene3D" id="3.40.30.10">
    <property type="entry name" value="Glutaredoxin"/>
    <property type="match status" value="2"/>
</dbReference>
<keyword evidence="10" id="KW-1185">Reference proteome</keyword>
<dbReference type="SUPFAM" id="SSF52833">
    <property type="entry name" value="Thioredoxin-like"/>
    <property type="match status" value="2"/>
</dbReference>
<dbReference type="EC" id="5.3.4.1" evidence="4"/>
<reference evidence="9" key="1">
    <citation type="submission" date="2017-07" db="EMBL/GenBank/DDBJ databases">
        <title>Taro Niue Genome Assembly and Annotation.</title>
        <authorList>
            <person name="Atibalentja N."/>
            <person name="Keating K."/>
            <person name="Fields C.J."/>
        </authorList>
    </citation>
    <scope>NUCLEOTIDE SEQUENCE</scope>
    <source>
        <strain evidence="9">Niue_2</strain>
        <tissue evidence="9">Leaf</tissue>
    </source>
</reference>
<dbReference type="PANTHER" id="PTHR18929:SF132">
    <property type="entry name" value="PROTEIN DISULFIDE-ISOMERASE A3"/>
    <property type="match status" value="1"/>
</dbReference>
<keyword evidence="5" id="KW-0256">Endoplasmic reticulum</keyword>
<dbReference type="Pfam" id="PF13848">
    <property type="entry name" value="Thioredoxin_6"/>
    <property type="match status" value="1"/>
</dbReference>
<evidence type="ECO:0000313" key="10">
    <source>
        <dbReference type="Proteomes" id="UP000652761"/>
    </source>
</evidence>
<dbReference type="CDD" id="cd02995">
    <property type="entry name" value="PDI_a_PDI_a'_C"/>
    <property type="match status" value="1"/>
</dbReference>
<dbReference type="EMBL" id="NMUH01000631">
    <property type="protein sequence ID" value="MQL82452.1"/>
    <property type="molecule type" value="Genomic_DNA"/>
</dbReference>
<comment type="caution">
    <text evidence="9">The sequence shown here is derived from an EMBL/GenBank/DDBJ whole genome shotgun (WGS) entry which is preliminary data.</text>
</comment>
<comment type="similarity">
    <text evidence="3">Belongs to the protein disulfide isomerase family.</text>
</comment>
<proteinExistence type="inferred from homology"/>